<dbReference type="OrthoDB" id="9768937at2"/>
<dbReference type="Proteomes" id="UP000035057">
    <property type="component" value="Unassembled WGS sequence"/>
</dbReference>
<dbReference type="GO" id="GO:0016757">
    <property type="term" value="F:glycosyltransferase activity"/>
    <property type="evidence" value="ECO:0007669"/>
    <property type="project" value="InterPro"/>
</dbReference>
<dbReference type="AlphaFoldDB" id="A0A072N4Q4"/>
<dbReference type="EMBL" id="ANIE01000003">
    <property type="protein sequence ID" value="KEF32237.1"/>
    <property type="molecule type" value="Genomic_DNA"/>
</dbReference>
<keyword evidence="4" id="KW-1185">Reference proteome</keyword>
<dbReference type="Pfam" id="PF13439">
    <property type="entry name" value="Glyco_transf_4"/>
    <property type="match status" value="1"/>
</dbReference>
<dbReference type="PANTHER" id="PTHR45947">
    <property type="entry name" value="SULFOQUINOVOSYL TRANSFERASE SQD2"/>
    <property type="match status" value="1"/>
</dbReference>
<dbReference type="SUPFAM" id="SSF53756">
    <property type="entry name" value="UDP-Glycosyltransferase/glycogen phosphorylase"/>
    <property type="match status" value="1"/>
</dbReference>
<dbReference type="Gene3D" id="3.40.50.2000">
    <property type="entry name" value="Glycogen Phosphorylase B"/>
    <property type="match status" value="2"/>
</dbReference>
<dbReference type="CDD" id="cd03811">
    <property type="entry name" value="GT4_GT28_WabH-like"/>
    <property type="match status" value="1"/>
</dbReference>
<proteinExistence type="predicted"/>
<name>A0A072N4Q4_9GAMM</name>
<dbReference type="InterPro" id="IPR001296">
    <property type="entry name" value="Glyco_trans_1"/>
</dbReference>
<feature type="domain" description="Glycosyl transferase family 1" evidence="1">
    <location>
        <begin position="195"/>
        <end position="349"/>
    </location>
</feature>
<evidence type="ECO:0000259" key="2">
    <source>
        <dbReference type="Pfam" id="PF13439"/>
    </source>
</evidence>
<dbReference type="InterPro" id="IPR050194">
    <property type="entry name" value="Glycosyltransferase_grp1"/>
</dbReference>
<dbReference type="InterPro" id="IPR028098">
    <property type="entry name" value="Glyco_trans_4-like_N"/>
</dbReference>
<dbReference type="RefSeq" id="WP_036128758.1">
    <property type="nucleotide sequence ID" value="NZ_ANIE01000003.1"/>
</dbReference>
<evidence type="ECO:0000313" key="3">
    <source>
        <dbReference type="EMBL" id="KEF32237.1"/>
    </source>
</evidence>
<evidence type="ECO:0000313" key="4">
    <source>
        <dbReference type="Proteomes" id="UP000035057"/>
    </source>
</evidence>
<evidence type="ECO:0000259" key="1">
    <source>
        <dbReference type="Pfam" id="PF00534"/>
    </source>
</evidence>
<sequence>MAKNMRIGHFIETGIAGGAEQVMIDLCRYTEEQTNTFTPVVLHFDHPWIREQCEKYGIEHVVIPFRRHFKSTARLPLFALEFAKFLKVQRIDLLHSHLFGPITGAAGAAALSRIPHVGTLHDVYMLKEKTARRYILKLARLFGTKFVTVSKNMENYYRQICGFNDSAITTIYNGIEIDNSDKNRENSNSQNTSGSTKQIVVICVGRLIKLKNIDLIVKAFSSLSADRNIRLEILGEGPEHESIANEAGDLLNKTVFLRGVQKNVDEWLSEADIFVQFSTTEGLSRSILEAISTGLPVIASNVGGNSEIVRDRENGILVESENLAELTSALEELVTNSEARQKYGKYGQNVARKYFSRSACNMKYLHLYCDLLKLVR</sequence>
<protein>
    <recommendedName>
        <fullName evidence="5">Glycosyltransferase</fullName>
    </recommendedName>
</protein>
<accession>A0A072N4Q4</accession>
<feature type="domain" description="Glycosyltransferase subfamily 4-like N-terminal" evidence="2">
    <location>
        <begin position="17"/>
        <end position="178"/>
    </location>
</feature>
<dbReference type="PATRIC" id="fig|1137280.3.peg.687"/>
<dbReference type="STRING" id="1137280.D777_00871"/>
<comment type="caution">
    <text evidence="3">The sequence shown here is derived from an EMBL/GenBank/DDBJ whole genome shotgun (WGS) entry which is preliminary data.</text>
</comment>
<gene>
    <name evidence="3" type="ORF">D777_00871</name>
</gene>
<organism evidence="3 4">
    <name type="scientific">Marinobacter nitratireducens</name>
    <dbReference type="NCBI Taxonomy" id="1137280"/>
    <lineage>
        <taxon>Bacteria</taxon>
        <taxon>Pseudomonadati</taxon>
        <taxon>Pseudomonadota</taxon>
        <taxon>Gammaproteobacteria</taxon>
        <taxon>Pseudomonadales</taxon>
        <taxon>Marinobacteraceae</taxon>
        <taxon>Marinobacter</taxon>
    </lineage>
</organism>
<reference evidence="3 4" key="1">
    <citation type="submission" date="2012-12" db="EMBL/GenBank/DDBJ databases">
        <title>Genome assembly of Marinobacter sp. AK21.</title>
        <authorList>
            <person name="Khatri I."/>
            <person name="Kumar R."/>
            <person name="Vaidya B."/>
            <person name="Subramanian S."/>
            <person name="Pinnaka A."/>
        </authorList>
    </citation>
    <scope>NUCLEOTIDE SEQUENCE [LARGE SCALE GENOMIC DNA]</scope>
    <source>
        <strain evidence="3 4">AK21</strain>
    </source>
</reference>
<evidence type="ECO:0008006" key="5">
    <source>
        <dbReference type="Google" id="ProtNLM"/>
    </source>
</evidence>
<dbReference type="Pfam" id="PF00534">
    <property type="entry name" value="Glycos_transf_1"/>
    <property type="match status" value="1"/>
</dbReference>
<dbReference type="PANTHER" id="PTHR45947:SF3">
    <property type="entry name" value="SULFOQUINOVOSYL TRANSFERASE SQD2"/>
    <property type="match status" value="1"/>
</dbReference>